<dbReference type="Proteomes" id="UP000539710">
    <property type="component" value="Unassembled WGS sequence"/>
</dbReference>
<feature type="compositionally biased region" description="Polar residues" evidence="1">
    <location>
        <begin position="264"/>
        <end position="273"/>
    </location>
</feature>
<proteinExistence type="predicted"/>
<dbReference type="PROSITE" id="PS51257">
    <property type="entry name" value="PROKAR_LIPOPROTEIN"/>
    <property type="match status" value="1"/>
</dbReference>
<dbReference type="EMBL" id="JACEUX010000001">
    <property type="protein sequence ID" value="MBA5246538.1"/>
    <property type="molecule type" value="Genomic_DNA"/>
</dbReference>
<gene>
    <name evidence="3" type="ORF">H1R16_10380</name>
    <name evidence="2" type="ORF">H2507_05085</name>
</gene>
<organism evidence="3 4">
    <name type="scientific">Marnyiella aurantia</name>
    <dbReference type="NCBI Taxonomy" id="2758037"/>
    <lineage>
        <taxon>Bacteria</taxon>
        <taxon>Pseudomonadati</taxon>
        <taxon>Bacteroidota</taxon>
        <taxon>Flavobacteriia</taxon>
        <taxon>Flavobacteriales</taxon>
        <taxon>Weeksellaceae</taxon>
        <taxon>Marnyiella</taxon>
    </lineage>
</organism>
<evidence type="ECO:0000313" key="5">
    <source>
        <dbReference type="Proteomes" id="UP000539710"/>
    </source>
</evidence>
<dbReference type="RefSeq" id="WP_181886614.1">
    <property type="nucleotide sequence ID" value="NZ_CP059472.1"/>
</dbReference>
<keyword evidence="2" id="KW-0030">Aminoacyl-tRNA synthetase</keyword>
<reference evidence="4" key="2">
    <citation type="submission" date="2020-07" db="EMBL/GenBank/DDBJ databases">
        <title>Chryseobacterium sp.cx-624.</title>
        <authorList>
            <person name="Yang C."/>
        </authorList>
    </citation>
    <scope>NUCLEOTIDE SEQUENCE [LARGE SCALE GENOMIC DNA]</scope>
    <source>
        <strain evidence="4">cx-624</strain>
    </source>
</reference>
<dbReference type="Proteomes" id="UP000515349">
    <property type="component" value="Chromosome"/>
</dbReference>
<accession>A0A7D7LP32</accession>
<keyword evidence="2" id="KW-0436">Ligase</keyword>
<reference evidence="2" key="4">
    <citation type="submission" date="2020-07" db="EMBL/GenBank/DDBJ databases">
        <authorList>
            <person name="Yang C."/>
        </authorList>
    </citation>
    <scope>NUCLEOTIDE SEQUENCE</scope>
    <source>
        <strain evidence="2">Cx-624</strain>
    </source>
</reference>
<name>A0A7D7LP32_9FLAO</name>
<dbReference type="AlphaFoldDB" id="A0A7D7LP32"/>
<reference evidence="5" key="3">
    <citation type="submission" date="2020-07" db="EMBL/GenBank/DDBJ databases">
        <title>Flavobacterium sp. xlx-214.</title>
        <authorList>
            <person name="Yang C."/>
        </authorList>
    </citation>
    <scope>NUCLEOTIDE SEQUENCE [LARGE SCALE GENOMIC DNA]</scope>
    <source>
        <strain evidence="5">CX-624</strain>
    </source>
</reference>
<evidence type="ECO:0000313" key="3">
    <source>
        <dbReference type="EMBL" id="QMS98100.1"/>
    </source>
</evidence>
<dbReference type="GO" id="GO:0004812">
    <property type="term" value="F:aminoacyl-tRNA ligase activity"/>
    <property type="evidence" value="ECO:0007669"/>
    <property type="project" value="UniProtKB-KW"/>
</dbReference>
<feature type="compositionally biased region" description="Gly residues" evidence="1">
    <location>
        <begin position="288"/>
        <end position="319"/>
    </location>
</feature>
<evidence type="ECO:0000313" key="4">
    <source>
        <dbReference type="Proteomes" id="UP000515349"/>
    </source>
</evidence>
<sequence>MKKYIIENLSGKLRSNLMLAVAGGFILMSCGTQMGGYSETDGVYYDPNRDTLPEGVVLDNRGNQVGEYYDYNDSQIIEDVRERSWQENSKYWDDNASASDWGLYAGSETNFYQDNWGWGMPYGYYSPYHSYGIRVGMSWGWGSPWGWYDPFWGYSPYSNWGWYNGYYPYGWGSSYYGYYSPYYYGPAYRYQRSGANGRLYNSYQGSQGLLKQGANNGFRNQGASGARVTNQLPADSAPRFRIPAQRPNMQQQSQPRAVPRNRPDFNNQQQSAPRTVEPRTRSNDSGGFRSGGFNSGSSSSGGGFRSGGSTGGGMRSGGR</sequence>
<evidence type="ECO:0000256" key="1">
    <source>
        <dbReference type="SAM" id="MobiDB-lite"/>
    </source>
</evidence>
<reference evidence="3" key="1">
    <citation type="submission" date="2020-07" db="EMBL/GenBank/DDBJ databases">
        <title>Chryseobacterium sp. CX-624.</title>
        <authorList>
            <person name="Yang C."/>
        </authorList>
    </citation>
    <scope>NUCLEOTIDE SEQUENCE</scope>
    <source>
        <strain evidence="3">CX-624</strain>
    </source>
</reference>
<keyword evidence="5" id="KW-1185">Reference proteome</keyword>
<evidence type="ECO:0000313" key="2">
    <source>
        <dbReference type="EMBL" id="MBA5246538.1"/>
    </source>
</evidence>
<dbReference type="KEGG" id="cbau:H1R16_10380"/>
<dbReference type="EMBL" id="CP059472">
    <property type="protein sequence ID" value="QMS98100.1"/>
    <property type="molecule type" value="Genomic_DNA"/>
</dbReference>
<feature type="compositionally biased region" description="Polar residues" evidence="1">
    <location>
        <begin position="211"/>
        <end position="233"/>
    </location>
</feature>
<feature type="region of interest" description="Disordered" evidence="1">
    <location>
        <begin position="211"/>
        <end position="319"/>
    </location>
</feature>
<protein>
    <submittedName>
        <fullName evidence="3">Prolyl-tRNA synthetase</fullName>
    </submittedName>
</protein>